<feature type="transmembrane region" description="Helical" evidence="1">
    <location>
        <begin position="392"/>
        <end position="413"/>
    </location>
</feature>
<dbReference type="SUPFAM" id="SSF81321">
    <property type="entry name" value="Family A G protein-coupled receptor-like"/>
    <property type="match status" value="1"/>
</dbReference>
<evidence type="ECO:0000256" key="1">
    <source>
        <dbReference type="SAM" id="Phobius"/>
    </source>
</evidence>
<comment type="caution">
    <text evidence="2">The sequence shown here is derived from an EMBL/GenBank/DDBJ whole genome shotgun (WGS) entry which is preliminary data.</text>
</comment>
<dbReference type="InterPro" id="IPR019424">
    <property type="entry name" value="7TM_GPCR_Srsx"/>
</dbReference>
<reference evidence="2" key="1">
    <citation type="submission" date="2023-06" db="EMBL/GenBank/DDBJ databases">
        <title>Genomic analysis of the entomopathogenic nematode Steinernema hermaphroditum.</title>
        <authorList>
            <person name="Schwarz E.M."/>
            <person name="Heppert J.K."/>
            <person name="Baniya A."/>
            <person name="Schwartz H.T."/>
            <person name="Tan C.-H."/>
            <person name="Antoshechkin I."/>
            <person name="Sternberg P.W."/>
            <person name="Goodrich-Blair H."/>
            <person name="Dillman A.R."/>
        </authorList>
    </citation>
    <scope>NUCLEOTIDE SEQUENCE</scope>
    <source>
        <strain evidence="2">PS9179</strain>
        <tissue evidence="2">Whole animal</tissue>
    </source>
</reference>
<name>A0AA39IMS1_9BILA</name>
<keyword evidence="1" id="KW-1133">Transmembrane helix</keyword>
<feature type="transmembrane region" description="Helical" evidence="1">
    <location>
        <begin position="254"/>
        <end position="273"/>
    </location>
</feature>
<dbReference type="Pfam" id="PF10320">
    <property type="entry name" value="7TM_GPCR_Srsx"/>
    <property type="match status" value="1"/>
</dbReference>
<accession>A0AA39IMS1</accession>
<keyword evidence="1" id="KW-0472">Membrane</keyword>
<feature type="transmembrane region" description="Helical" evidence="1">
    <location>
        <begin position="6"/>
        <end position="25"/>
    </location>
</feature>
<feature type="transmembrane region" description="Helical" evidence="1">
    <location>
        <begin position="466"/>
        <end position="483"/>
    </location>
</feature>
<keyword evidence="3" id="KW-1185">Reference proteome</keyword>
<feature type="transmembrane region" description="Helical" evidence="1">
    <location>
        <begin position="434"/>
        <end position="454"/>
    </location>
</feature>
<evidence type="ECO:0000313" key="3">
    <source>
        <dbReference type="Proteomes" id="UP001175271"/>
    </source>
</evidence>
<sequence length="520" mass="58814">MSPHPVLLYANYGAQFVASFFTIYNNSTTLYIQIRAKKTNTELTMVLAHVFLHFLFAYPTFIHSCYQLFAIADPHRNHDIIFWTGVFAYSSVAATGLADMFLGIDRFAAITIPVAYKLKIKNKFAVFAIALCIAIVIVMAFVISLQKIEPNPDDIIFALHIDTFIVSIHVNFNNAFSATNVAITIIFMFKVKRFNENMRKTSVNTANNKSDLVKANIIVIYQMVLAVIFHITPTFISSLVYWTLGWAWGLVLGPYPITLLALYIFACSVLYRIKLGRAVLLMKIHAKFMKAEIRNSLWMEKAFIGLLSASTVSATLMVPVLAFNRLFIITEIVKVPSFVYLMAILTSFVYIPFAVSMSVFEDCGLLFNEVVLAPSPFRSPLNYILFRQLEGVLSASSNAISLVVYLVIVAFLVSTRVRSSTVSHLRITNCELKLLFQCVTTFLFGGFLTVYNHYGSFGDRSYKYLAVHNVFTIFFYGGLRPVMHLMSNRQLREILLTTIFKRQNKTVVVKLSHTAVKQTQ</sequence>
<feature type="transmembrane region" description="Helical" evidence="1">
    <location>
        <begin position="124"/>
        <end position="144"/>
    </location>
</feature>
<feature type="transmembrane region" description="Helical" evidence="1">
    <location>
        <begin position="164"/>
        <end position="189"/>
    </location>
</feature>
<protein>
    <recommendedName>
        <fullName evidence="4">G protein-coupled receptor</fullName>
    </recommendedName>
</protein>
<feature type="transmembrane region" description="Helical" evidence="1">
    <location>
        <begin position="81"/>
        <end position="104"/>
    </location>
</feature>
<feature type="transmembrane region" description="Helical" evidence="1">
    <location>
        <begin position="218"/>
        <end position="242"/>
    </location>
</feature>
<dbReference type="AlphaFoldDB" id="A0AA39IMS1"/>
<organism evidence="2 3">
    <name type="scientific">Steinernema hermaphroditum</name>
    <dbReference type="NCBI Taxonomy" id="289476"/>
    <lineage>
        <taxon>Eukaryota</taxon>
        <taxon>Metazoa</taxon>
        <taxon>Ecdysozoa</taxon>
        <taxon>Nematoda</taxon>
        <taxon>Chromadorea</taxon>
        <taxon>Rhabditida</taxon>
        <taxon>Tylenchina</taxon>
        <taxon>Panagrolaimomorpha</taxon>
        <taxon>Strongyloidoidea</taxon>
        <taxon>Steinernematidae</taxon>
        <taxon>Steinernema</taxon>
    </lineage>
</organism>
<evidence type="ECO:0000313" key="2">
    <source>
        <dbReference type="EMBL" id="KAK0427195.1"/>
    </source>
</evidence>
<dbReference type="Proteomes" id="UP001175271">
    <property type="component" value="Unassembled WGS sequence"/>
</dbReference>
<dbReference type="EMBL" id="JAUCMV010000001">
    <property type="protein sequence ID" value="KAK0427195.1"/>
    <property type="molecule type" value="Genomic_DNA"/>
</dbReference>
<feature type="transmembrane region" description="Helical" evidence="1">
    <location>
        <begin position="46"/>
        <end position="69"/>
    </location>
</feature>
<evidence type="ECO:0008006" key="4">
    <source>
        <dbReference type="Google" id="ProtNLM"/>
    </source>
</evidence>
<keyword evidence="1" id="KW-0812">Transmembrane</keyword>
<feature type="transmembrane region" description="Helical" evidence="1">
    <location>
        <begin position="335"/>
        <end position="353"/>
    </location>
</feature>
<proteinExistence type="predicted"/>
<gene>
    <name evidence="2" type="ORF">QR680_010107</name>
</gene>